<evidence type="ECO:0000256" key="2">
    <source>
        <dbReference type="ARBA" id="ARBA00022692"/>
    </source>
</evidence>
<dbReference type="PANTHER" id="PTHR22773">
    <property type="entry name" value="NADH DEHYDROGENASE"/>
    <property type="match status" value="1"/>
</dbReference>
<dbReference type="GO" id="GO:0008137">
    <property type="term" value="F:NADH dehydrogenase (ubiquinone) activity"/>
    <property type="evidence" value="ECO:0007669"/>
    <property type="project" value="InterPro"/>
</dbReference>
<feature type="transmembrane region" description="Helical" evidence="5">
    <location>
        <begin position="468"/>
        <end position="488"/>
    </location>
</feature>
<feature type="transmembrane region" description="Helical" evidence="5">
    <location>
        <begin position="337"/>
        <end position="359"/>
    </location>
</feature>
<feature type="transmembrane region" description="Helical" evidence="5">
    <location>
        <begin position="276"/>
        <end position="295"/>
    </location>
</feature>
<evidence type="ECO:0000313" key="9">
    <source>
        <dbReference type="Proteomes" id="UP001141992"/>
    </source>
</evidence>
<keyword evidence="5" id="KW-1278">Translocase</keyword>
<evidence type="ECO:0000256" key="1">
    <source>
        <dbReference type="ARBA" id="ARBA00004127"/>
    </source>
</evidence>
<feature type="transmembrane region" description="Helical" evidence="5">
    <location>
        <begin position="110"/>
        <end position="127"/>
    </location>
</feature>
<dbReference type="GO" id="GO:0005886">
    <property type="term" value="C:plasma membrane"/>
    <property type="evidence" value="ECO:0007669"/>
    <property type="project" value="UniProtKB-SubCell"/>
</dbReference>
<dbReference type="InterPro" id="IPR010096">
    <property type="entry name" value="NADH-Q_OxRdtase_suN/2"/>
</dbReference>
<keyword evidence="5" id="KW-0830">Ubiquinone</keyword>
<dbReference type="NCBIfam" id="NF004442">
    <property type="entry name" value="PRK05777.1-5"/>
    <property type="match status" value="1"/>
</dbReference>
<organism evidence="8 9">
    <name type="scientific">Alcaligenes xylosoxydans xylosoxydans</name>
    <name type="common">Achromobacter xylosoxidans</name>
    <dbReference type="NCBI Taxonomy" id="85698"/>
    <lineage>
        <taxon>Bacteria</taxon>
        <taxon>Pseudomonadati</taxon>
        <taxon>Pseudomonadota</taxon>
        <taxon>Betaproteobacteria</taxon>
        <taxon>Burkholderiales</taxon>
        <taxon>Alcaligenaceae</taxon>
        <taxon>Achromobacter</taxon>
    </lineage>
</organism>
<dbReference type="EMBL" id="JAPZVI010000001">
    <property type="protein sequence ID" value="MCZ8400297.1"/>
    <property type="molecule type" value="Genomic_DNA"/>
</dbReference>
<dbReference type="eggNOG" id="COG1007">
    <property type="taxonomic scope" value="Bacteria"/>
</dbReference>
<keyword evidence="4 5" id="KW-0472">Membrane</keyword>
<feature type="transmembrane region" description="Helical" evidence="5">
    <location>
        <begin position="206"/>
        <end position="230"/>
    </location>
</feature>
<dbReference type="EC" id="7.1.1.-" evidence="5"/>
<dbReference type="Pfam" id="PF00361">
    <property type="entry name" value="Proton_antipo_M"/>
    <property type="match status" value="1"/>
</dbReference>
<feature type="transmembrane region" description="Helical" evidence="5">
    <location>
        <begin position="302"/>
        <end position="325"/>
    </location>
</feature>
<feature type="transmembrane region" description="Helical" evidence="5">
    <location>
        <begin position="380"/>
        <end position="402"/>
    </location>
</feature>
<dbReference type="InterPro" id="IPR001750">
    <property type="entry name" value="ND/Mrp_TM"/>
</dbReference>
<keyword evidence="5" id="KW-0520">NAD</keyword>
<dbReference type="Proteomes" id="UP001141992">
    <property type="component" value="Unassembled WGS sequence"/>
</dbReference>
<keyword evidence="8" id="KW-0560">Oxidoreductase</keyword>
<feature type="transmembrane region" description="Helical" evidence="5">
    <location>
        <begin position="6"/>
        <end position="27"/>
    </location>
</feature>
<evidence type="ECO:0000259" key="7">
    <source>
        <dbReference type="Pfam" id="PF00361"/>
    </source>
</evidence>
<reference evidence="8" key="1">
    <citation type="submission" date="2022-12" db="EMBL/GenBank/DDBJ databases">
        <authorList>
            <person name="Voronina O.L."/>
            <person name="Kunda M.S."/>
            <person name="Ryzhova N."/>
            <person name="Aksenova E.I."/>
        </authorList>
    </citation>
    <scope>NUCLEOTIDE SEQUENCE</scope>
    <source>
        <strain evidence="8">SCCH136:Ach223948</strain>
    </source>
</reference>
<protein>
    <recommendedName>
        <fullName evidence="5">NADH-quinone oxidoreductase subunit N</fullName>
        <ecNumber evidence="5">7.1.1.-</ecNumber>
    </recommendedName>
    <alternativeName>
        <fullName evidence="5">NADH dehydrogenase I subunit N</fullName>
    </alternativeName>
    <alternativeName>
        <fullName evidence="5">NDH-1 subunit N</fullName>
    </alternativeName>
</protein>
<dbReference type="GO" id="GO:0048038">
    <property type="term" value="F:quinone binding"/>
    <property type="evidence" value="ECO:0007669"/>
    <property type="project" value="UniProtKB-KW"/>
</dbReference>
<comment type="subunit">
    <text evidence="5">NDH-1 is composed of 14 different subunits. Subunits NuoA, H, J, K, L, M, N constitute the membrane sector of the complex.</text>
</comment>
<keyword evidence="5" id="KW-1003">Cell membrane</keyword>
<feature type="transmembrane region" description="Helical" evidence="5">
    <location>
        <begin position="414"/>
        <end position="435"/>
    </location>
</feature>
<feature type="transmembrane region" description="Helical" evidence="5">
    <location>
        <begin position="78"/>
        <end position="98"/>
    </location>
</feature>
<comment type="subcellular location">
    <subcellularLocation>
        <location evidence="5">Cell membrane</location>
        <topology evidence="5">Multi-pass membrane protein</topology>
    </subcellularLocation>
    <subcellularLocation>
        <location evidence="1">Endomembrane system</location>
        <topology evidence="1">Multi-pass membrane protein</topology>
    </subcellularLocation>
    <subcellularLocation>
        <location evidence="6">Membrane</location>
        <topology evidence="6">Multi-pass membrane protein</topology>
    </subcellularLocation>
</comment>
<name>A0A0D6GHE4_ALCXX</name>
<evidence type="ECO:0000256" key="4">
    <source>
        <dbReference type="ARBA" id="ARBA00023136"/>
    </source>
</evidence>
<keyword evidence="2 5" id="KW-0812">Transmembrane</keyword>
<dbReference type="HAMAP" id="MF_00445">
    <property type="entry name" value="NDH1_NuoN_1"/>
    <property type="match status" value="1"/>
</dbReference>
<dbReference type="AlphaFoldDB" id="A0A0D6GHE4"/>
<comment type="similarity">
    <text evidence="5">Belongs to the complex I subunit 2 family.</text>
</comment>
<dbReference type="GO" id="GO:0012505">
    <property type="term" value="C:endomembrane system"/>
    <property type="evidence" value="ECO:0007669"/>
    <property type="project" value="UniProtKB-SubCell"/>
</dbReference>
<feature type="transmembrane region" description="Helical" evidence="5">
    <location>
        <begin position="133"/>
        <end position="150"/>
    </location>
</feature>
<dbReference type="PRINTS" id="PR01434">
    <property type="entry name" value="NADHDHGNASE5"/>
</dbReference>
<feature type="transmembrane region" description="Helical" evidence="5">
    <location>
        <begin position="162"/>
        <end position="186"/>
    </location>
</feature>
<evidence type="ECO:0000256" key="6">
    <source>
        <dbReference type="RuleBase" id="RU000320"/>
    </source>
</evidence>
<comment type="function">
    <text evidence="5">NDH-1 shuttles electrons from NADH, via FMN and iron-sulfur (Fe-S) centers, to quinones in the respiratory chain. The immediate electron acceptor for the enzyme in this species is believed to be ubiquinone. Couples the redox reaction to proton translocation (for every two electrons transferred, four hydrogen ions are translocated across the cytoplasmic membrane), and thus conserves the redox energy in a proton gradient.</text>
</comment>
<evidence type="ECO:0000256" key="5">
    <source>
        <dbReference type="HAMAP-Rule" id="MF_00445"/>
    </source>
</evidence>
<feature type="transmembrane region" description="Helical" evidence="5">
    <location>
        <begin position="39"/>
        <end position="58"/>
    </location>
</feature>
<accession>A0A0D6GHE4</accession>
<evidence type="ECO:0000256" key="3">
    <source>
        <dbReference type="ARBA" id="ARBA00022989"/>
    </source>
</evidence>
<sequence>MMQSQIDFALATPEILLLVFGLAILLVDAVSNHPERKPTFLLTMLALGVLTVVSALQWKNGVTGSTFNGLYVTDELSHLLKIASYIAVAVTLVYGRVYAQLRDMMRGGELYVLTLFALLGQMVMISSGNLISIYLGLELMSLALYALIALRRDNVVATEAAMKYFVLGALASGFLLYGMSMVYGATGHLDLAEVSKVIAAGKAEKLALVFGIVFLVSGLAFKLGAVPFHMWVPDVYQGSPTAVTLILGGAPKLAAFAITLRLLVDGLHGLAADWQPMLMILAVLSLAIGNLTAIAQTNFKRMLAYSTISHMGFVLLGLMSGSVAGKPELASAAYGASLFYMLTYVLTTLASFGIVLLLSRQGFECEHIDDLKGLNRRSPWHAAIVLLLMFSLAGIPPLVGFYAKLAVLQALVSAGHVTLAVIAVLFSLIGAFYYLRVVKVVYFDEPAADAAPMSATCGQRGVLSVNGLLILVLGLLPGGLMALCVQAIRSSLSL</sequence>
<feature type="transmembrane region" description="Helical" evidence="5">
    <location>
        <begin position="242"/>
        <end position="264"/>
    </location>
</feature>
<dbReference type="GO" id="GO:0042773">
    <property type="term" value="P:ATP synthesis coupled electron transport"/>
    <property type="evidence" value="ECO:0007669"/>
    <property type="project" value="InterPro"/>
</dbReference>
<keyword evidence="5" id="KW-0813">Transport</keyword>
<dbReference type="NCBIfam" id="TIGR01770">
    <property type="entry name" value="NDH_I_N"/>
    <property type="match status" value="1"/>
</dbReference>
<dbReference type="GO" id="GO:0050136">
    <property type="term" value="F:NADH dehydrogenase (quinone) (non-electrogenic) activity"/>
    <property type="evidence" value="ECO:0007669"/>
    <property type="project" value="UniProtKB-UniRule"/>
</dbReference>
<proteinExistence type="inferred from homology"/>
<feature type="domain" description="NADH:quinone oxidoreductase/Mrp antiporter transmembrane" evidence="7">
    <location>
        <begin position="127"/>
        <end position="429"/>
    </location>
</feature>
<dbReference type="KEGG" id="axx:ERS451415_01384"/>
<comment type="caution">
    <text evidence="8">The sequence shown here is derived from an EMBL/GenBank/DDBJ whole genome shotgun (WGS) entry which is preliminary data.</text>
</comment>
<accession>A0A0M7PES2</accession>
<gene>
    <name evidence="5 8" type="primary">nuoN</name>
    <name evidence="8" type="ORF">O9570_02510</name>
</gene>
<keyword evidence="5" id="KW-0874">Quinone</keyword>
<comment type="catalytic activity">
    <reaction evidence="5">
        <text>a quinone + NADH + 5 H(+)(in) = a quinol + NAD(+) + 4 H(+)(out)</text>
        <dbReference type="Rhea" id="RHEA:57888"/>
        <dbReference type="ChEBI" id="CHEBI:15378"/>
        <dbReference type="ChEBI" id="CHEBI:24646"/>
        <dbReference type="ChEBI" id="CHEBI:57540"/>
        <dbReference type="ChEBI" id="CHEBI:57945"/>
        <dbReference type="ChEBI" id="CHEBI:132124"/>
    </reaction>
</comment>
<evidence type="ECO:0000313" key="8">
    <source>
        <dbReference type="EMBL" id="MCZ8400297.1"/>
    </source>
</evidence>
<keyword evidence="3 5" id="KW-1133">Transmembrane helix</keyword>
<dbReference type="RefSeq" id="WP_006389222.1">
    <property type="nucleotide sequence ID" value="NZ_CAJFDJ010000016.1"/>
</dbReference>